<reference evidence="4 5" key="1">
    <citation type="submission" date="2023-05" db="EMBL/GenBank/DDBJ databases">
        <title>Lithophilousrod everest ZFBP1038 complete genpme.</title>
        <authorList>
            <person name="Tian M."/>
        </authorList>
    </citation>
    <scope>NUCLEOTIDE SEQUENCE [LARGE SCALE GENOMIC DNA]</scope>
    <source>
        <strain evidence="4 5">ZFBP1038</strain>
    </source>
</reference>
<dbReference type="Proteomes" id="UP001209083">
    <property type="component" value="Chromosome"/>
</dbReference>
<feature type="domain" description="Phospholipid/glycerol acyltransferase" evidence="3">
    <location>
        <begin position="40"/>
        <end position="158"/>
    </location>
</feature>
<dbReference type="GO" id="GO:0016746">
    <property type="term" value="F:acyltransferase activity"/>
    <property type="evidence" value="ECO:0007669"/>
    <property type="project" value="UniProtKB-KW"/>
</dbReference>
<dbReference type="RefSeq" id="WP_349639854.1">
    <property type="nucleotide sequence ID" value="NZ_CP090958.1"/>
</dbReference>
<gene>
    <name evidence="4" type="ORF">LWF01_04535</name>
</gene>
<proteinExistence type="predicted"/>
<dbReference type="PANTHER" id="PTHR10434:SF55">
    <property type="entry name" value="POSSIBLE ACYLTRANSFERASE"/>
    <property type="match status" value="1"/>
</dbReference>
<evidence type="ECO:0000313" key="5">
    <source>
        <dbReference type="Proteomes" id="UP001209083"/>
    </source>
</evidence>
<keyword evidence="2 4" id="KW-0012">Acyltransferase</keyword>
<evidence type="ECO:0000259" key="3">
    <source>
        <dbReference type="SMART" id="SM00563"/>
    </source>
</evidence>
<dbReference type="EMBL" id="CP090958">
    <property type="protein sequence ID" value="WGW13046.1"/>
    <property type="molecule type" value="Genomic_DNA"/>
</dbReference>
<evidence type="ECO:0000256" key="2">
    <source>
        <dbReference type="ARBA" id="ARBA00023315"/>
    </source>
</evidence>
<evidence type="ECO:0000256" key="1">
    <source>
        <dbReference type="ARBA" id="ARBA00022679"/>
    </source>
</evidence>
<dbReference type="SUPFAM" id="SSF69593">
    <property type="entry name" value="Glycerol-3-phosphate (1)-acyltransferase"/>
    <property type="match status" value="1"/>
</dbReference>
<dbReference type="CDD" id="cd07989">
    <property type="entry name" value="LPLAT_AGPAT-like"/>
    <property type="match status" value="1"/>
</dbReference>
<dbReference type="PANTHER" id="PTHR10434">
    <property type="entry name" value="1-ACYL-SN-GLYCEROL-3-PHOSPHATE ACYLTRANSFERASE"/>
    <property type="match status" value="1"/>
</dbReference>
<dbReference type="SMART" id="SM00563">
    <property type="entry name" value="PlsC"/>
    <property type="match status" value="1"/>
</dbReference>
<accession>A0ABY8QXU2</accession>
<dbReference type="InterPro" id="IPR002123">
    <property type="entry name" value="Plipid/glycerol_acylTrfase"/>
</dbReference>
<name>A0ABY8QXU2_9MICO</name>
<dbReference type="Pfam" id="PF01553">
    <property type="entry name" value="Acyltransferase"/>
    <property type="match status" value="1"/>
</dbReference>
<evidence type="ECO:0000313" key="4">
    <source>
        <dbReference type="EMBL" id="WGW13046.1"/>
    </source>
</evidence>
<sequence>MTDAHDPGVDLLANALRPVINIMARHKWMGLENIPASGPAIVCPNHLSHVDPILIGHYLYNSGRLPYFLAKSSLFKFRPAGWALTRGGQIPVLRDTRDASKALTFARQAIAEGKLVVIYPEGTLTRDPELWPMRGRTGAARLALETGAPVIPMAHWGIQKVLAPYSKAPKIFPRRQFTVTAGKPVDLSAYADRSLDGGTLREATSTIQDATVELLAKLRGETPPERRFVYRGAKP</sequence>
<organism evidence="4 5">
    <name type="scientific">Saxibacter everestensis</name>
    <dbReference type="NCBI Taxonomy" id="2909229"/>
    <lineage>
        <taxon>Bacteria</taxon>
        <taxon>Bacillati</taxon>
        <taxon>Actinomycetota</taxon>
        <taxon>Actinomycetes</taxon>
        <taxon>Micrococcales</taxon>
        <taxon>Brevibacteriaceae</taxon>
        <taxon>Saxibacter</taxon>
    </lineage>
</organism>
<protein>
    <submittedName>
        <fullName evidence="4">Lysophospholipid acyltransferase family protein</fullName>
    </submittedName>
</protein>
<keyword evidence="1" id="KW-0808">Transferase</keyword>
<keyword evidence="5" id="KW-1185">Reference proteome</keyword>